<dbReference type="RefSeq" id="WP_061789262.1">
    <property type="nucleotide sequence ID" value="NZ_CP024996.1"/>
</dbReference>
<protein>
    <submittedName>
        <fullName evidence="2">Uncharacterized protein</fullName>
    </submittedName>
</protein>
<name>A0AAD0XEF5_9BURK</name>
<organism evidence="2 3">
    <name type="scientific">Herbaspirillum rubrisubalbicans</name>
    <dbReference type="NCBI Taxonomy" id="80842"/>
    <lineage>
        <taxon>Bacteria</taxon>
        <taxon>Pseudomonadati</taxon>
        <taxon>Pseudomonadota</taxon>
        <taxon>Betaproteobacteria</taxon>
        <taxon>Burkholderiales</taxon>
        <taxon>Oxalobacteraceae</taxon>
        <taxon>Herbaspirillum</taxon>
    </lineage>
</organism>
<sequence length="83" mass="8019">MCGGGGAKNPAPTVDPAAERQNATDLAREATNAKLAEQTRLRQRQTVLASGAGASSPSGGAALGGTGAVQSVLATGKDKLGAS</sequence>
<feature type="compositionally biased region" description="Low complexity" evidence="1">
    <location>
        <begin position="49"/>
        <end position="60"/>
    </location>
</feature>
<evidence type="ECO:0000256" key="1">
    <source>
        <dbReference type="SAM" id="MobiDB-lite"/>
    </source>
</evidence>
<proteinExistence type="predicted"/>
<accession>A0AAD0XEF5</accession>
<evidence type="ECO:0000313" key="3">
    <source>
        <dbReference type="Proteomes" id="UP000269199"/>
    </source>
</evidence>
<gene>
    <name evidence="2" type="ORF">RC54_03920</name>
</gene>
<dbReference type="Proteomes" id="UP000269199">
    <property type="component" value="Chromosome"/>
</dbReference>
<feature type="region of interest" description="Disordered" evidence="1">
    <location>
        <begin position="1"/>
        <end position="24"/>
    </location>
</feature>
<dbReference type="AlphaFoldDB" id="A0AAD0XEF5"/>
<reference evidence="2 3" key="1">
    <citation type="submission" date="2017-11" db="EMBL/GenBank/DDBJ databases">
        <title>Complete genome sequence of Herbaspirillum rubrisubalbicans DSM 11543.</title>
        <authorList>
            <person name="Chen M."/>
            <person name="An Q."/>
        </authorList>
    </citation>
    <scope>NUCLEOTIDE SEQUENCE [LARGE SCALE GENOMIC DNA]</scope>
    <source>
        <strain evidence="2 3">DSM 11543</strain>
    </source>
</reference>
<feature type="region of interest" description="Disordered" evidence="1">
    <location>
        <begin position="46"/>
        <end position="65"/>
    </location>
</feature>
<evidence type="ECO:0000313" key="2">
    <source>
        <dbReference type="EMBL" id="AYR23016.1"/>
    </source>
</evidence>
<dbReference type="EMBL" id="CP024996">
    <property type="protein sequence ID" value="AYR23016.1"/>
    <property type="molecule type" value="Genomic_DNA"/>
</dbReference>